<feature type="compositionally biased region" description="Low complexity" evidence="1">
    <location>
        <begin position="394"/>
        <end position="411"/>
    </location>
</feature>
<name>A0A9P5RPH9_9FUNG</name>
<sequence length="598" mass="65640">MDQNLGNPLAFQESFSGDGLLGEGNSSADDGNDASGTGNALFDNEMLFNSDKLLYVNFSDDLLSSLRLFPGLTQVPGDMCLVQQQQQLQQHSEQQVYYQAPLTDTSVLAFPFEHTFAQQQQSQEYDARYLSMPQFSTLQHIPESRQTHQATTTPDSQQQLQQHQTSTLPSQPQQYYDSTILNAFHLQLPSSSSLLDVSSATSMATTATTTAGVSHHQQHPQLYNNVPLNQNSSTQRIPIDFTIFRSPTFGHLSLSSPDEGSMSPTSERGYFDMPEKLSSFSPFFPPFSSTYLSHRGAEYLTGSLRDFSISPGGVLFDGAPCSPASSASSASSSVTVTPYTTTMFSPTSSPTATSLTTAPRAIKIPSSASGRAVRKTTSQQQLTAPGHNSHRQDSSLSSSSTSTGDTVGSNSPTLSITSTSLSFGSSVPALSSPLKQQFNRAAFSDDGDSDVLNEEETKRNPKRRKRIRKAAPKPVNKPKGPPITLYCQYPGCQVTCSSHPSMVRHAEAHKWRGRYSPVRCEACQSSLSNEFSVQRHILRSSETSRCRKMRVYSIMKSETEIENTVKFFPTRPHGKKTVTVDLERMKAKYIVGWQGRMD</sequence>
<feature type="region of interest" description="Disordered" evidence="1">
    <location>
        <begin position="444"/>
        <end position="480"/>
    </location>
</feature>
<comment type="caution">
    <text evidence="2">The sequence shown here is derived from an EMBL/GenBank/DDBJ whole genome shotgun (WGS) entry which is preliminary data.</text>
</comment>
<feature type="compositionally biased region" description="Low complexity" evidence="1">
    <location>
        <begin position="342"/>
        <end position="359"/>
    </location>
</feature>
<protein>
    <submittedName>
        <fullName evidence="2">Uncharacterized protein</fullName>
    </submittedName>
</protein>
<organism evidence="2 3">
    <name type="scientific">Linnemannia schmuckeri</name>
    <dbReference type="NCBI Taxonomy" id="64567"/>
    <lineage>
        <taxon>Eukaryota</taxon>
        <taxon>Fungi</taxon>
        <taxon>Fungi incertae sedis</taxon>
        <taxon>Mucoromycota</taxon>
        <taxon>Mortierellomycotina</taxon>
        <taxon>Mortierellomycetes</taxon>
        <taxon>Mortierellales</taxon>
        <taxon>Mortierellaceae</taxon>
        <taxon>Linnemannia</taxon>
    </lineage>
</organism>
<dbReference type="OrthoDB" id="2416573at2759"/>
<evidence type="ECO:0000313" key="3">
    <source>
        <dbReference type="Proteomes" id="UP000748756"/>
    </source>
</evidence>
<evidence type="ECO:0000313" key="2">
    <source>
        <dbReference type="EMBL" id="KAF9139430.1"/>
    </source>
</evidence>
<keyword evidence="3" id="KW-1185">Reference proteome</keyword>
<proteinExistence type="predicted"/>
<feature type="region of interest" description="Disordered" evidence="1">
    <location>
        <begin position="342"/>
        <end position="411"/>
    </location>
</feature>
<dbReference type="AlphaFoldDB" id="A0A9P5RPH9"/>
<evidence type="ECO:0000256" key="1">
    <source>
        <dbReference type="SAM" id="MobiDB-lite"/>
    </source>
</evidence>
<feature type="compositionally biased region" description="Low complexity" evidence="1">
    <location>
        <begin position="151"/>
        <end position="172"/>
    </location>
</feature>
<reference evidence="2" key="1">
    <citation type="journal article" date="2020" name="Fungal Divers.">
        <title>Resolving the Mortierellaceae phylogeny through synthesis of multi-gene phylogenetics and phylogenomics.</title>
        <authorList>
            <person name="Vandepol N."/>
            <person name="Liber J."/>
            <person name="Desiro A."/>
            <person name="Na H."/>
            <person name="Kennedy M."/>
            <person name="Barry K."/>
            <person name="Grigoriev I.V."/>
            <person name="Miller A.N."/>
            <person name="O'Donnell K."/>
            <person name="Stajich J.E."/>
            <person name="Bonito G."/>
        </authorList>
    </citation>
    <scope>NUCLEOTIDE SEQUENCE</scope>
    <source>
        <strain evidence="2">NRRL 6426</strain>
    </source>
</reference>
<dbReference type="Proteomes" id="UP000748756">
    <property type="component" value="Unassembled WGS sequence"/>
</dbReference>
<accession>A0A9P5RPH9</accession>
<gene>
    <name evidence="2" type="ORF">BG015_002028</name>
</gene>
<feature type="region of interest" description="Disordered" evidence="1">
    <location>
        <begin position="143"/>
        <end position="172"/>
    </location>
</feature>
<dbReference type="EMBL" id="JAAAUQ010001388">
    <property type="protein sequence ID" value="KAF9139430.1"/>
    <property type="molecule type" value="Genomic_DNA"/>
</dbReference>
<feature type="compositionally biased region" description="Basic residues" evidence="1">
    <location>
        <begin position="460"/>
        <end position="471"/>
    </location>
</feature>
<feature type="compositionally biased region" description="Acidic residues" evidence="1">
    <location>
        <begin position="445"/>
        <end position="454"/>
    </location>
</feature>